<evidence type="ECO:0000259" key="1">
    <source>
        <dbReference type="Pfam" id="PF18205"/>
    </source>
</evidence>
<dbReference type="InterPro" id="IPR022288">
    <property type="entry name" value="VPDSG_CTERM"/>
</dbReference>
<keyword evidence="3" id="KW-1185">Reference proteome</keyword>
<evidence type="ECO:0000313" key="3">
    <source>
        <dbReference type="Proteomes" id="UP000290218"/>
    </source>
</evidence>
<gene>
    <name evidence="2" type="ORF">ESB00_04490</name>
</gene>
<evidence type="ECO:0000313" key="2">
    <source>
        <dbReference type="EMBL" id="RXK55161.1"/>
    </source>
</evidence>
<dbReference type="AlphaFoldDB" id="A0A4Q1C8I6"/>
<dbReference type="EMBL" id="SDHX01000001">
    <property type="protein sequence ID" value="RXK55161.1"/>
    <property type="molecule type" value="Genomic_DNA"/>
</dbReference>
<sequence>MSLRTLRLILLAGLLFGGRLTASPITFQYNGDLLPNQGSYGSLFTTIGPGGPASYWPTTNWSSDGDVLTMSTAHGAGIWFGAGWVYGDNPGFSLANTADGNLVRTRVALGANSTEWSQYWYDSSGYGSAFYFLNNGFKYYTAAGETFVSTDMTQFHTFTTYVLAGQVSYFFDNTYLGGGGALTGASNFFLIGDGSGSTISGTGSMYLDDLTIITAVGADAPTIAAGPQTPGVPDTGATALLLAGGLLSLAGLRRRA</sequence>
<dbReference type="Proteomes" id="UP000290218">
    <property type="component" value="Unassembled WGS sequence"/>
</dbReference>
<dbReference type="NCBIfam" id="TIGR03778">
    <property type="entry name" value="VPDSG_CTERM"/>
    <property type="match status" value="1"/>
</dbReference>
<comment type="caution">
    <text evidence="2">The sequence shown here is derived from an EMBL/GenBank/DDBJ whole genome shotgun (WGS) entry which is preliminary data.</text>
</comment>
<reference evidence="2 3" key="1">
    <citation type="submission" date="2019-01" db="EMBL/GenBank/DDBJ databases">
        <title>Lacunisphaera sp. strain TWA-58.</title>
        <authorList>
            <person name="Chen W.-M."/>
        </authorList>
    </citation>
    <scope>NUCLEOTIDE SEQUENCE [LARGE SCALE GENOMIC DNA]</scope>
    <source>
        <strain evidence="2 3">TWA-58</strain>
    </source>
</reference>
<name>A0A4Q1C8I6_9BACT</name>
<dbReference type="OrthoDB" id="9966247at2"/>
<organism evidence="2 3">
    <name type="scientific">Oleiharenicola lentus</name>
    <dbReference type="NCBI Taxonomy" id="2508720"/>
    <lineage>
        <taxon>Bacteria</taxon>
        <taxon>Pseudomonadati</taxon>
        <taxon>Verrucomicrobiota</taxon>
        <taxon>Opitutia</taxon>
        <taxon>Opitutales</taxon>
        <taxon>Opitutaceae</taxon>
        <taxon>Oleiharenicola</taxon>
    </lineage>
</organism>
<dbReference type="RefSeq" id="WP_129046527.1">
    <property type="nucleotide sequence ID" value="NZ_SDHX01000001.1"/>
</dbReference>
<feature type="domain" description="VPDSG-CTERM protein sorting" evidence="1">
    <location>
        <begin position="231"/>
        <end position="255"/>
    </location>
</feature>
<protein>
    <submittedName>
        <fullName evidence="2">VPDSG-CTERM sorting domain-containing protein</fullName>
    </submittedName>
</protein>
<accession>A0A4Q1C8I6</accession>
<dbReference type="Pfam" id="PF18205">
    <property type="entry name" value="VPDSG-CTERM"/>
    <property type="match status" value="1"/>
</dbReference>
<proteinExistence type="predicted"/>